<evidence type="ECO:0000256" key="5">
    <source>
        <dbReference type="ARBA" id="ARBA00023172"/>
    </source>
</evidence>
<dbReference type="GO" id="GO:0003677">
    <property type="term" value="F:DNA binding"/>
    <property type="evidence" value="ECO:0007669"/>
    <property type="project" value="UniProtKB-UniRule"/>
</dbReference>
<proteinExistence type="inferred from homology"/>
<protein>
    <recommendedName>
        <fullName evidence="6">Mutator family transposase</fullName>
    </recommendedName>
</protein>
<dbReference type="GO" id="GO:0004803">
    <property type="term" value="F:transposase activity"/>
    <property type="evidence" value="ECO:0007669"/>
    <property type="project" value="UniProtKB-UniRule"/>
</dbReference>
<evidence type="ECO:0000256" key="6">
    <source>
        <dbReference type="RuleBase" id="RU365089"/>
    </source>
</evidence>
<name>A0A414Q0G9_FUSMR</name>
<dbReference type="RefSeq" id="WP_005883342.1">
    <property type="nucleotide sequence ID" value="NZ_CABMMQ010000001.1"/>
</dbReference>
<comment type="function">
    <text evidence="1 6">Required for the transposition of the insertion element.</text>
</comment>
<comment type="similarity">
    <text evidence="2 6">Belongs to the transposase mutator family.</text>
</comment>
<evidence type="ECO:0000256" key="4">
    <source>
        <dbReference type="ARBA" id="ARBA00023125"/>
    </source>
</evidence>
<evidence type="ECO:0000256" key="1">
    <source>
        <dbReference type="ARBA" id="ARBA00002190"/>
    </source>
</evidence>
<reference evidence="7 8" key="1">
    <citation type="submission" date="2018-08" db="EMBL/GenBank/DDBJ databases">
        <title>A genome reference for cultivated species of the human gut microbiota.</title>
        <authorList>
            <person name="Zou Y."/>
            <person name="Xue W."/>
            <person name="Luo G."/>
        </authorList>
    </citation>
    <scope>NUCLEOTIDE SEQUENCE [LARGE SCALE GENOMIC DNA]</scope>
    <source>
        <strain evidence="7 8">AM25-1</strain>
    </source>
</reference>
<dbReference type="NCBIfam" id="NF033543">
    <property type="entry name" value="transpos_IS256"/>
    <property type="match status" value="1"/>
</dbReference>
<dbReference type="GO" id="GO:0006313">
    <property type="term" value="P:DNA transposition"/>
    <property type="evidence" value="ECO:0007669"/>
    <property type="project" value="UniProtKB-UniRule"/>
</dbReference>
<dbReference type="PANTHER" id="PTHR33217:SF8">
    <property type="entry name" value="MUTATOR FAMILY TRANSPOSASE"/>
    <property type="match status" value="1"/>
</dbReference>
<evidence type="ECO:0000313" key="7">
    <source>
        <dbReference type="EMBL" id="RHF74303.1"/>
    </source>
</evidence>
<dbReference type="InterPro" id="IPR001207">
    <property type="entry name" value="Transposase_mutator"/>
</dbReference>
<gene>
    <name evidence="7" type="ORF">DW663_02210</name>
</gene>
<keyword evidence="5 6" id="KW-0233">DNA recombination</keyword>
<dbReference type="Pfam" id="PF00872">
    <property type="entry name" value="Transposase_mut"/>
    <property type="match status" value="1"/>
</dbReference>
<dbReference type="Proteomes" id="UP000284676">
    <property type="component" value="Unassembled WGS sequence"/>
</dbReference>
<comment type="caution">
    <text evidence="7">The sequence shown here is derived from an EMBL/GenBank/DDBJ whole genome shotgun (WGS) entry which is preliminary data.</text>
</comment>
<keyword evidence="3 6" id="KW-0815">Transposition</keyword>
<dbReference type="PANTHER" id="PTHR33217">
    <property type="entry name" value="TRANSPOSASE FOR INSERTION SEQUENCE ELEMENT IS1081"/>
    <property type="match status" value="1"/>
</dbReference>
<organism evidence="7 8">
    <name type="scientific">Fusobacterium mortiferum</name>
    <dbReference type="NCBI Taxonomy" id="850"/>
    <lineage>
        <taxon>Bacteria</taxon>
        <taxon>Fusobacteriati</taxon>
        <taxon>Fusobacteriota</taxon>
        <taxon>Fusobacteriia</taxon>
        <taxon>Fusobacteriales</taxon>
        <taxon>Fusobacteriaceae</taxon>
        <taxon>Fusobacterium</taxon>
    </lineage>
</organism>
<dbReference type="EMBL" id="QRHL01000002">
    <property type="protein sequence ID" value="RHF74303.1"/>
    <property type="molecule type" value="Genomic_DNA"/>
</dbReference>
<evidence type="ECO:0000256" key="2">
    <source>
        <dbReference type="ARBA" id="ARBA00010961"/>
    </source>
</evidence>
<dbReference type="PROSITE" id="PS01007">
    <property type="entry name" value="TRANSPOSASE_MUTATOR"/>
    <property type="match status" value="1"/>
</dbReference>
<evidence type="ECO:0000256" key="3">
    <source>
        <dbReference type="ARBA" id="ARBA00022578"/>
    </source>
</evidence>
<keyword evidence="4 6" id="KW-0238">DNA-binding</keyword>
<sequence>MSILPKETIREIIKSQNFKSANDIHSFLKDIIKDFIQESLEIELDSQLGYEKNDKNFISDNSRNGYSKKKVKSSLGEIELDIPCDRNAEFEPHIVPKYSRDISNLEEKIISMYGLGMVTRDISKHINEIYGIDVSAEMVSKITDKLIPSIEKWKTRTLEDIYYFVFLDAIHFSVREDKSTVKKAAYVVLGVDQEGKKDISGIYIGANESSKFWLMVLNDLKSRGVKDILITCVDGLTGFKEAIQAVYPQTDIQRCIVHQIRYTLTYVSYKDKKEFRKDLKTIYTAPNEEASYLALQEVKEKWEKKYPYSLRSWENNWNELKTFFKFSPEVKRIMYTTNVIENLNRIFRKATKTRNSFPTDMALMKILYLCTMNLTEKWKLEYARDWYLIRGQLAIEYEERLKNI</sequence>
<evidence type="ECO:0000313" key="8">
    <source>
        <dbReference type="Proteomes" id="UP000284676"/>
    </source>
</evidence>
<dbReference type="GeneID" id="62762657"/>
<accession>A0A414Q0G9</accession>
<dbReference type="AlphaFoldDB" id="A0A414Q0G9"/>
<keyword evidence="6" id="KW-0814">Transposable element</keyword>